<dbReference type="EMBL" id="FRCT01000003">
    <property type="protein sequence ID" value="SHM32746.1"/>
    <property type="molecule type" value="Genomic_DNA"/>
</dbReference>
<dbReference type="InterPro" id="IPR005531">
    <property type="entry name" value="Asp23"/>
</dbReference>
<proteinExistence type="inferred from homology"/>
<dbReference type="RefSeq" id="WP_072949255.1">
    <property type="nucleotide sequence ID" value="NZ_FRCT01000003.1"/>
</dbReference>
<reference evidence="2 3" key="1">
    <citation type="submission" date="2016-11" db="EMBL/GenBank/DDBJ databases">
        <authorList>
            <person name="Jaros S."/>
            <person name="Januszkiewicz K."/>
            <person name="Wedrychowicz H."/>
        </authorList>
    </citation>
    <scope>NUCLEOTIDE SEQUENCE [LARGE SCALE GENOMIC DNA]</scope>
    <source>
        <strain evidence="2 3">Y1</strain>
    </source>
</reference>
<name>A0A1M7HW62_RUMFL</name>
<gene>
    <name evidence="2" type="ORF">SAMN04487860_103136</name>
</gene>
<sequence length="113" mass="12006">MEVEEMKPAASSRLKISEDVIIAIAKLAALDVNGVASLGGEIDKMSKLRRNGPIKISMMGDVAAIDMKIVVKSGEKACHVAQEVQNTVKENVQNMTGVPVARVNVTVSGVVFE</sequence>
<dbReference type="Proteomes" id="UP000184394">
    <property type="component" value="Unassembled WGS sequence"/>
</dbReference>
<dbReference type="PANTHER" id="PTHR34297">
    <property type="entry name" value="HYPOTHETICAL CYTOSOLIC PROTEIN-RELATED"/>
    <property type="match status" value="1"/>
</dbReference>
<accession>A0A1M7HW62</accession>
<dbReference type="PANTHER" id="PTHR34297:SF1">
    <property type="entry name" value="ASP23_GLS24 FAMILY ENVELOPE STRESS RESPONSE PROTEIN"/>
    <property type="match status" value="1"/>
</dbReference>
<organism evidence="2 3">
    <name type="scientific">Ruminococcus flavefaciens</name>
    <dbReference type="NCBI Taxonomy" id="1265"/>
    <lineage>
        <taxon>Bacteria</taxon>
        <taxon>Bacillati</taxon>
        <taxon>Bacillota</taxon>
        <taxon>Clostridia</taxon>
        <taxon>Eubacteriales</taxon>
        <taxon>Oscillospiraceae</taxon>
        <taxon>Ruminococcus</taxon>
    </lineage>
</organism>
<protein>
    <submittedName>
        <fullName evidence="2">Uncharacterized conserved protein YloU, alkaline shock protein (Asp23) family</fullName>
    </submittedName>
</protein>
<comment type="similarity">
    <text evidence="1">Belongs to the asp23 family.</text>
</comment>
<evidence type="ECO:0000313" key="2">
    <source>
        <dbReference type="EMBL" id="SHM32746.1"/>
    </source>
</evidence>
<dbReference type="AlphaFoldDB" id="A0A1M7HW62"/>
<dbReference type="Pfam" id="PF03780">
    <property type="entry name" value="Asp23"/>
    <property type="match status" value="1"/>
</dbReference>
<evidence type="ECO:0000256" key="1">
    <source>
        <dbReference type="ARBA" id="ARBA00005721"/>
    </source>
</evidence>
<dbReference type="OrthoDB" id="9793465at2"/>
<evidence type="ECO:0000313" key="3">
    <source>
        <dbReference type="Proteomes" id="UP000184394"/>
    </source>
</evidence>